<keyword evidence="3" id="KW-0472">Membrane</keyword>
<evidence type="ECO:0000256" key="1">
    <source>
        <dbReference type="PROSITE-ProRule" id="PRU00206"/>
    </source>
</evidence>
<dbReference type="GO" id="GO:0009897">
    <property type="term" value="C:external side of plasma membrane"/>
    <property type="evidence" value="ECO:0007669"/>
    <property type="project" value="TreeGrafter"/>
</dbReference>
<evidence type="ECO:0000313" key="6">
    <source>
        <dbReference type="EMBL" id="CAB1414112.1"/>
    </source>
</evidence>
<evidence type="ECO:0000313" key="7">
    <source>
        <dbReference type="Proteomes" id="UP001153269"/>
    </source>
</evidence>
<keyword evidence="3" id="KW-0812">Transmembrane</keyword>
<feature type="disulfide bond" evidence="1">
    <location>
        <begin position="126"/>
        <end position="141"/>
    </location>
</feature>
<gene>
    <name evidence="6" type="ORF">PLEPLA_LOCUS1816</name>
</gene>
<evidence type="ECO:0000256" key="3">
    <source>
        <dbReference type="SAM" id="Phobius"/>
    </source>
</evidence>
<dbReference type="InterPro" id="IPR052135">
    <property type="entry name" value="TNFRSF5"/>
</dbReference>
<reference evidence="6" key="1">
    <citation type="submission" date="2020-03" db="EMBL/GenBank/DDBJ databases">
        <authorList>
            <person name="Weist P."/>
        </authorList>
    </citation>
    <scope>NUCLEOTIDE SEQUENCE</scope>
</reference>
<sequence>MRLTSNMRLFVVLVVMVCEQLMVLTSAQSRCDPLTQYDQAGQCCTMCAPGTKMSPGVRFSRTATRIRTRRIPGPASKKKQSTCSCLTGFHCSSDTCVTCVPHTTCKPGQQAKSIGNHSKDTVCESCPEGSFSNSPSWNSVCTKWTECESGYQVQEKGTHVSDSVCEETPRHQGGLIAAAVVFGSALFVFILACCLCRGDTKQRAKGCLESCHGDREKLPMEPTPMLFTQVDETESDPEPRLSQEDEDMKMPEENLEEEREELLSEGVLSENGQFVTQERGKDSIQPQQETQVQTSMD</sequence>
<feature type="domain" description="TNFR-Cys" evidence="5">
    <location>
        <begin position="125"/>
        <end position="165"/>
    </location>
</feature>
<dbReference type="Gene3D" id="2.10.50.10">
    <property type="entry name" value="Tumor Necrosis Factor Receptor, subunit A, domain 2"/>
    <property type="match status" value="2"/>
</dbReference>
<keyword evidence="4" id="KW-0732">Signal</keyword>
<evidence type="ECO:0000259" key="5">
    <source>
        <dbReference type="PROSITE" id="PS50050"/>
    </source>
</evidence>
<dbReference type="PANTHER" id="PTHR46875">
    <property type="entry name" value="TUMOR NECROSIS FACTOR RECEPTOR SUPERFAMILY MEMBER 5"/>
    <property type="match status" value="1"/>
</dbReference>
<feature type="repeat" description="TNFR-Cys" evidence="1">
    <location>
        <begin position="125"/>
        <end position="165"/>
    </location>
</feature>
<keyword evidence="3" id="KW-1133">Transmembrane helix</keyword>
<feature type="transmembrane region" description="Helical" evidence="3">
    <location>
        <begin position="175"/>
        <end position="196"/>
    </location>
</feature>
<dbReference type="PROSITE" id="PS50050">
    <property type="entry name" value="TNFR_NGFR_2"/>
    <property type="match status" value="1"/>
</dbReference>
<dbReference type="Proteomes" id="UP001153269">
    <property type="component" value="Unassembled WGS sequence"/>
</dbReference>
<feature type="signal peptide" evidence="4">
    <location>
        <begin position="1"/>
        <end position="27"/>
    </location>
</feature>
<comment type="caution">
    <text evidence="6">The sequence shown here is derived from an EMBL/GenBank/DDBJ whole genome shotgun (WGS) entry which is preliminary data.</text>
</comment>
<dbReference type="EMBL" id="CADEAL010000089">
    <property type="protein sequence ID" value="CAB1414112.1"/>
    <property type="molecule type" value="Genomic_DNA"/>
</dbReference>
<accession>A0A9N7TJB2</accession>
<feature type="disulfide bond" evidence="1">
    <location>
        <begin position="147"/>
        <end position="165"/>
    </location>
</feature>
<feature type="compositionally biased region" description="Polar residues" evidence="2">
    <location>
        <begin position="284"/>
        <end position="297"/>
    </location>
</feature>
<dbReference type="SUPFAM" id="SSF57586">
    <property type="entry name" value="TNF receptor-like"/>
    <property type="match status" value="1"/>
</dbReference>
<name>A0A9N7TJB2_PLEPL</name>
<keyword evidence="7" id="KW-1185">Reference proteome</keyword>
<proteinExistence type="predicted"/>
<feature type="region of interest" description="Disordered" evidence="2">
    <location>
        <begin position="218"/>
        <end position="297"/>
    </location>
</feature>
<dbReference type="InterPro" id="IPR001368">
    <property type="entry name" value="TNFR/NGFR_Cys_rich_reg"/>
</dbReference>
<feature type="chain" id="PRO_5040349504" description="TNFR-Cys domain-containing protein" evidence="4">
    <location>
        <begin position="28"/>
        <end position="297"/>
    </location>
</feature>
<keyword evidence="1" id="KW-1015">Disulfide bond</keyword>
<organism evidence="6 7">
    <name type="scientific">Pleuronectes platessa</name>
    <name type="common">European plaice</name>
    <dbReference type="NCBI Taxonomy" id="8262"/>
    <lineage>
        <taxon>Eukaryota</taxon>
        <taxon>Metazoa</taxon>
        <taxon>Chordata</taxon>
        <taxon>Craniata</taxon>
        <taxon>Vertebrata</taxon>
        <taxon>Euteleostomi</taxon>
        <taxon>Actinopterygii</taxon>
        <taxon>Neopterygii</taxon>
        <taxon>Teleostei</taxon>
        <taxon>Neoteleostei</taxon>
        <taxon>Acanthomorphata</taxon>
        <taxon>Carangaria</taxon>
        <taxon>Pleuronectiformes</taxon>
        <taxon>Pleuronectoidei</taxon>
        <taxon>Pleuronectidae</taxon>
        <taxon>Pleuronectes</taxon>
    </lineage>
</organism>
<evidence type="ECO:0000256" key="4">
    <source>
        <dbReference type="SAM" id="SignalP"/>
    </source>
</evidence>
<protein>
    <recommendedName>
        <fullName evidence="5">TNFR-Cys domain-containing protein</fullName>
    </recommendedName>
</protein>
<comment type="caution">
    <text evidence="1">Lacks conserved residue(s) required for the propagation of feature annotation.</text>
</comment>
<dbReference type="PANTHER" id="PTHR46875:SF3">
    <property type="entry name" value="CD40 MOLECULE, TNF RECEPTOR SUPERFAMILY MEMBER 5"/>
    <property type="match status" value="1"/>
</dbReference>
<dbReference type="GO" id="GO:0002768">
    <property type="term" value="P:immune response-regulating cell surface receptor signaling pathway"/>
    <property type="evidence" value="ECO:0007669"/>
    <property type="project" value="TreeGrafter"/>
</dbReference>
<dbReference type="GO" id="GO:0035631">
    <property type="term" value="C:CD40 receptor complex"/>
    <property type="evidence" value="ECO:0007669"/>
    <property type="project" value="TreeGrafter"/>
</dbReference>
<dbReference type="SMART" id="SM00208">
    <property type="entry name" value="TNFR"/>
    <property type="match status" value="2"/>
</dbReference>
<dbReference type="AlphaFoldDB" id="A0A9N7TJB2"/>
<feature type="compositionally biased region" description="Basic and acidic residues" evidence="2">
    <location>
        <begin position="237"/>
        <end position="252"/>
    </location>
</feature>
<evidence type="ECO:0000256" key="2">
    <source>
        <dbReference type="SAM" id="MobiDB-lite"/>
    </source>
</evidence>